<gene>
    <name evidence="3" type="ORF">HUJ06_028516</name>
</gene>
<name>A0A822YC01_NELNU</name>
<keyword evidence="4" id="KW-1185">Reference proteome</keyword>
<dbReference type="PANTHER" id="PTHR47469">
    <property type="entry name" value="MONOOXYGENASE-LIKE"/>
    <property type="match status" value="1"/>
</dbReference>
<accession>A0A822YC01</accession>
<comment type="caution">
    <text evidence="3">The sequence shown here is derived from an EMBL/GenBank/DDBJ whole genome shotgun (WGS) entry which is preliminary data.</text>
</comment>
<dbReference type="Proteomes" id="UP000607653">
    <property type="component" value="Unassembled WGS sequence"/>
</dbReference>
<dbReference type="EMBL" id="DUZY01000002">
    <property type="protein sequence ID" value="DAD27048.1"/>
    <property type="molecule type" value="Genomic_DNA"/>
</dbReference>
<sequence length="111" mass="12826">MVLWGYLFLSFCISDDNASVKVTARVLQIGEIIEMVGDLLIAADGCLSKIRQSFLPYLKLRLRCMEGCSRFLGRREFRHPCWHSQGLSDMDTTPGNTLRRNYRQQRAQQRA</sequence>
<feature type="region of interest" description="Disordered" evidence="1">
    <location>
        <begin position="82"/>
        <end position="111"/>
    </location>
</feature>
<evidence type="ECO:0000313" key="3">
    <source>
        <dbReference type="EMBL" id="DAD27048.1"/>
    </source>
</evidence>
<feature type="signal peptide" evidence="2">
    <location>
        <begin position="1"/>
        <end position="18"/>
    </location>
</feature>
<reference evidence="3 4" key="1">
    <citation type="journal article" date="2020" name="Mol. Biol. Evol.">
        <title>Distinct Expression and Methylation Patterns for Genes with Different Fates following a Single Whole-Genome Duplication in Flowering Plants.</title>
        <authorList>
            <person name="Shi T."/>
            <person name="Rahmani R.S."/>
            <person name="Gugger P.F."/>
            <person name="Wang M."/>
            <person name="Li H."/>
            <person name="Zhang Y."/>
            <person name="Li Z."/>
            <person name="Wang Q."/>
            <person name="Van de Peer Y."/>
            <person name="Marchal K."/>
            <person name="Chen J."/>
        </authorList>
    </citation>
    <scope>NUCLEOTIDE SEQUENCE [LARGE SCALE GENOMIC DNA]</scope>
    <source>
        <tissue evidence="3">Leaf</tissue>
    </source>
</reference>
<evidence type="ECO:0000256" key="2">
    <source>
        <dbReference type="SAM" id="SignalP"/>
    </source>
</evidence>
<feature type="chain" id="PRO_5032759607" description="Secreted protein" evidence="2">
    <location>
        <begin position="19"/>
        <end position="111"/>
    </location>
</feature>
<keyword evidence="2" id="KW-0732">Signal</keyword>
<dbReference type="InterPro" id="IPR053212">
    <property type="entry name" value="DHP_3-monooxygenase"/>
</dbReference>
<proteinExistence type="predicted"/>
<dbReference type="AlphaFoldDB" id="A0A822YC01"/>
<evidence type="ECO:0000313" key="4">
    <source>
        <dbReference type="Proteomes" id="UP000607653"/>
    </source>
</evidence>
<organism evidence="3 4">
    <name type="scientific">Nelumbo nucifera</name>
    <name type="common">Sacred lotus</name>
    <dbReference type="NCBI Taxonomy" id="4432"/>
    <lineage>
        <taxon>Eukaryota</taxon>
        <taxon>Viridiplantae</taxon>
        <taxon>Streptophyta</taxon>
        <taxon>Embryophyta</taxon>
        <taxon>Tracheophyta</taxon>
        <taxon>Spermatophyta</taxon>
        <taxon>Magnoliopsida</taxon>
        <taxon>Proteales</taxon>
        <taxon>Nelumbonaceae</taxon>
        <taxon>Nelumbo</taxon>
    </lineage>
</organism>
<dbReference type="PANTHER" id="PTHR47469:SF2">
    <property type="entry name" value="OS06G0597600 PROTEIN"/>
    <property type="match status" value="1"/>
</dbReference>
<evidence type="ECO:0000256" key="1">
    <source>
        <dbReference type="SAM" id="MobiDB-lite"/>
    </source>
</evidence>
<feature type="compositionally biased region" description="Polar residues" evidence="1">
    <location>
        <begin position="85"/>
        <end position="98"/>
    </location>
</feature>
<evidence type="ECO:0008006" key="5">
    <source>
        <dbReference type="Google" id="ProtNLM"/>
    </source>
</evidence>
<protein>
    <recommendedName>
        <fullName evidence="5">Secreted protein</fullName>
    </recommendedName>
</protein>